<dbReference type="Proteomes" id="UP000239872">
    <property type="component" value="Unassembled WGS sequence"/>
</dbReference>
<reference evidence="1 2" key="1">
    <citation type="submission" date="2018-01" db="EMBL/GenBank/DDBJ databases">
        <title>A novel member of the phylum Bacteroidetes isolated from glacier ice.</title>
        <authorList>
            <person name="Liu Q."/>
            <person name="Xin Y.-H."/>
        </authorList>
    </citation>
    <scope>NUCLEOTIDE SEQUENCE [LARGE SCALE GENOMIC DNA]</scope>
    <source>
        <strain evidence="1 2">RB1R16</strain>
    </source>
</reference>
<protein>
    <submittedName>
        <fullName evidence="1">Uncharacterized protein</fullName>
    </submittedName>
</protein>
<dbReference type="EMBL" id="PPSL01000004">
    <property type="protein sequence ID" value="PQJ10231.1"/>
    <property type="molecule type" value="Genomic_DNA"/>
</dbReference>
<comment type="caution">
    <text evidence="1">The sequence shown here is derived from an EMBL/GenBank/DDBJ whole genome shotgun (WGS) entry which is preliminary data.</text>
</comment>
<dbReference type="AlphaFoldDB" id="A0A2S7SUD5"/>
<evidence type="ECO:0000313" key="2">
    <source>
        <dbReference type="Proteomes" id="UP000239872"/>
    </source>
</evidence>
<gene>
    <name evidence="1" type="ORF">CJD36_016210</name>
</gene>
<evidence type="ECO:0000313" key="1">
    <source>
        <dbReference type="EMBL" id="PQJ10231.1"/>
    </source>
</evidence>
<name>A0A2S7SUD5_9BACT</name>
<accession>A0A2S7SUD5</accession>
<proteinExistence type="predicted"/>
<dbReference type="RefSeq" id="WP_105040240.1">
    <property type="nucleotide sequence ID" value="NZ_PPSL01000004.1"/>
</dbReference>
<dbReference type="PROSITE" id="PS51257">
    <property type="entry name" value="PROKAR_LIPOPROTEIN"/>
    <property type="match status" value="1"/>
</dbReference>
<organism evidence="1 2">
    <name type="scientific">Flavipsychrobacter stenotrophus</name>
    <dbReference type="NCBI Taxonomy" id="2077091"/>
    <lineage>
        <taxon>Bacteria</taxon>
        <taxon>Pseudomonadati</taxon>
        <taxon>Bacteroidota</taxon>
        <taxon>Chitinophagia</taxon>
        <taxon>Chitinophagales</taxon>
        <taxon>Chitinophagaceae</taxon>
        <taxon>Flavipsychrobacter</taxon>
    </lineage>
</organism>
<sequence length="337" mass="39574">MRYLFVLLCLLLFSCEEKRQRLTEPRDALTFLDAGHVLKESEHKLTLSDLKFPDPEKDEIIRNHVQCITGLDSSTYNYYPPTILSGIIINSFNDTLESYEGREIEKFDRSGNLIFHISAGQREYMRRPWIEKFTFDCLDYNVTHYCVTTEFGGPQGSFDTICYSLVPCKNVLKTSYKIKVQLFWPHYCDSSYSYFDSAGKLLATISYPNKRADTTIYFYAKDGKLQTIKQRNQTDSYCHHCLKATTQYGYKKGLLNSKKILSFYEDGCVSNDDYYYDENGIIRTSYLDDAYFQIDGYGNEHVHFDTANLRPKFNYNRRLRYKVMYSYKRFDGTKSVQ</sequence>
<keyword evidence="2" id="KW-1185">Reference proteome</keyword>